<dbReference type="NCBIfam" id="TIGR00239">
    <property type="entry name" value="2oxo_dh_E1"/>
    <property type="match status" value="1"/>
</dbReference>
<evidence type="ECO:0000256" key="6">
    <source>
        <dbReference type="ARBA" id="ARBA00013321"/>
    </source>
</evidence>
<evidence type="ECO:0000256" key="9">
    <source>
        <dbReference type="ARBA" id="ARBA00023152"/>
    </source>
</evidence>
<evidence type="ECO:0000313" key="13">
    <source>
        <dbReference type="Proteomes" id="UP001330434"/>
    </source>
</evidence>
<evidence type="ECO:0000256" key="7">
    <source>
        <dbReference type="ARBA" id="ARBA00023002"/>
    </source>
</evidence>
<proteinExistence type="inferred from homology"/>
<dbReference type="InterPro" id="IPR029061">
    <property type="entry name" value="THDP-binding"/>
</dbReference>
<dbReference type="PANTHER" id="PTHR23152">
    <property type="entry name" value="2-OXOGLUTARATE DEHYDROGENASE"/>
    <property type="match status" value="1"/>
</dbReference>
<dbReference type="InterPro" id="IPR001017">
    <property type="entry name" value="DH_E1"/>
</dbReference>
<dbReference type="Pfam" id="PF16078">
    <property type="entry name" value="2-oxogl_dehyd_N"/>
    <property type="match status" value="1"/>
</dbReference>
<dbReference type="Gene3D" id="1.10.287.1150">
    <property type="entry name" value="TPP helical domain"/>
    <property type="match status" value="1"/>
</dbReference>
<organism evidence="12 13">
    <name type="scientific">Candidatus Bealeia paramacronuclearis</name>
    <dbReference type="NCBI Taxonomy" id="1921001"/>
    <lineage>
        <taxon>Bacteria</taxon>
        <taxon>Pseudomonadati</taxon>
        <taxon>Pseudomonadota</taxon>
        <taxon>Alphaproteobacteria</taxon>
        <taxon>Holosporales</taxon>
        <taxon>Holosporaceae</taxon>
        <taxon>Candidatus Bealeia</taxon>
    </lineage>
</organism>
<evidence type="ECO:0000256" key="4">
    <source>
        <dbReference type="ARBA" id="ARBA00011301"/>
    </source>
</evidence>
<gene>
    <name evidence="12" type="ORF">Bealeia1_00595</name>
</gene>
<dbReference type="InterPro" id="IPR005475">
    <property type="entry name" value="Transketolase-like_Pyr-bd"/>
</dbReference>
<dbReference type="NCBIfam" id="NF006914">
    <property type="entry name" value="PRK09404.1"/>
    <property type="match status" value="1"/>
</dbReference>
<dbReference type="EMBL" id="CP133270">
    <property type="protein sequence ID" value="WVX66417.1"/>
    <property type="molecule type" value="Genomic_DNA"/>
</dbReference>
<dbReference type="Pfam" id="PF00676">
    <property type="entry name" value="E1_dh"/>
    <property type="match status" value="1"/>
</dbReference>
<keyword evidence="7" id="KW-0560">Oxidoreductase</keyword>
<dbReference type="SMART" id="SM00861">
    <property type="entry name" value="Transket_pyr"/>
    <property type="match status" value="1"/>
</dbReference>
<dbReference type="PIRSF" id="PIRSF000157">
    <property type="entry name" value="Oxoglu_dh_E1"/>
    <property type="match status" value="1"/>
</dbReference>
<evidence type="ECO:0000256" key="1">
    <source>
        <dbReference type="ARBA" id="ARBA00001964"/>
    </source>
</evidence>
<dbReference type="Proteomes" id="UP001330434">
    <property type="component" value="Chromosome"/>
</dbReference>
<reference evidence="12 13" key="1">
    <citation type="journal article" date="2024" name="Environ. Microbiol.">
        <title>Novel evolutionary insights on the interactions of the Holosporales (Alphaproteobacteria) with eukaryotic hosts from comparative genomics.</title>
        <authorList>
            <person name="Giovannini M."/>
            <person name="Petroni G."/>
            <person name="Castelli M."/>
        </authorList>
    </citation>
    <scope>NUCLEOTIDE SEQUENCE [LARGE SCALE GENOMIC DNA]</scope>
    <source>
        <strain evidence="12 13">US_Bl 15I1</strain>
    </source>
</reference>
<comment type="cofactor">
    <cofactor evidence="1">
        <name>thiamine diphosphate</name>
        <dbReference type="ChEBI" id="CHEBI:58937"/>
    </cofactor>
</comment>
<evidence type="ECO:0000256" key="2">
    <source>
        <dbReference type="ARBA" id="ARBA00003906"/>
    </source>
</evidence>
<dbReference type="InterPro" id="IPR011603">
    <property type="entry name" value="2oxoglutarate_DH_E1"/>
</dbReference>
<evidence type="ECO:0000313" key="12">
    <source>
        <dbReference type="EMBL" id="WVX66417.1"/>
    </source>
</evidence>
<dbReference type="Pfam" id="PF02779">
    <property type="entry name" value="Transket_pyr"/>
    <property type="match status" value="1"/>
</dbReference>
<dbReference type="PANTHER" id="PTHR23152:SF4">
    <property type="entry name" value="2-OXOADIPATE DEHYDROGENASE COMPLEX COMPONENT E1"/>
    <property type="match status" value="1"/>
</dbReference>
<evidence type="ECO:0000256" key="8">
    <source>
        <dbReference type="ARBA" id="ARBA00023052"/>
    </source>
</evidence>
<dbReference type="Gene3D" id="3.40.50.11610">
    <property type="entry name" value="Multifunctional 2-oxoglutarate metabolism enzyme, C-terminal domain"/>
    <property type="match status" value="1"/>
</dbReference>
<evidence type="ECO:0000256" key="5">
    <source>
        <dbReference type="ARBA" id="ARBA00012280"/>
    </source>
</evidence>
<dbReference type="InterPro" id="IPR042179">
    <property type="entry name" value="KGD_C_sf"/>
</dbReference>
<keyword evidence="13" id="KW-1185">Reference proteome</keyword>
<comment type="subunit">
    <text evidence="4">Homodimer. Part of the 2-oxoglutarate dehydrogenase (OGDH) complex composed of E1 (2-oxoglutarate dehydrogenase), E2 (dihydrolipoamide succinyltransferase) and E3 (dihydrolipoamide dehydrogenase); the complex contains multiple copies of the three enzymatic components (E1, E2 and E3).</text>
</comment>
<evidence type="ECO:0000259" key="11">
    <source>
        <dbReference type="SMART" id="SM00861"/>
    </source>
</evidence>
<dbReference type="EC" id="1.2.4.2" evidence="5"/>
<dbReference type="InterPro" id="IPR032106">
    <property type="entry name" value="2-oxogl_dehyd_N"/>
</dbReference>
<feature type="domain" description="Transketolase-like pyrimidine-binding" evidence="11">
    <location>
        <begin position="607"/>
        <end position="800"/>
    </location>
</feature>
<dbReference type="Gene3D" id="3.40.50.970">
    <property type="match status" value="1"/>
</dbReference>
<dbReference type="CDD" id="cd02016">
    <property type="entry name" value="TPP_E1_OGDC_like"/>
    <property type="match status" value="1"/>
</dbReference>
<accession>A0ABZ2C1T4</accession>
<dbReference type="Gene3D" id="3.40.50.12470">
    <property type="match status" value="1"/>
</dbReference>
<dbReference type="Pfam" id="PF16870">
    <property type="entry name" value="OxoGdeHyase_C"/>
    <property type="match status" value="1"/>
</dbReference>
<comment type="function">
    <text evidence="2">E1 component of the 2-oxoglutarate dehydrogenase (OGDH) complex which catalyzes the decarboxylation of 2-oxoglutarate, the first step in the conversion of 2-oxoglutarate to succinyl-CoA and CO(2).</text>
</comment>
<dbReference type="RefSeq" id="WP_331255289.1">
    <property type="nucleotide sequence ID" value="NZ_CP133270.1"/>
</dbReference>
<dbReference type="NCBIfam" id="NF008907">
    <property type="entry name" value="PRK12270.1"/>
    <property type="match status" value="1"/>
</dbReference>
<dbReference type="SUPFAM" id="SSF52518">
    <property type="entry name" value="Thiamin diphosphate-binding fold (THDP-binding)"/>
    <property type="match status" value="2"/>
</dbReference>
<keyword evidence="8" id="KW-0786">Thiamine pyrophosphate</keyword>
<keyword evidence="9" id="KW-0324">Glycolysis</keyword>
<protein>
    <recommendedName>
        <fullName evidence="6">2-oxoglutarate dehydrogenase E1 component</fullName>
        <ecNumber evidence="5">1.2.4.2</ecNumber>
    </recommendedName>
    <alternativeName>
        <fullName evidence="10">Alpha-ketoglutarate dehydrogenase</fullName>
    </alternativeName>
</protein>
<dbReference type="InterPro" id="IPR031717">
    <property type="entry name" value="ODO-1/KGD_C"/>
</dbReference>
<evidence type="ECO:0000256" key="10">
    <source>
        <dbReference type="ARBA" id="ARBA00030680"/>
    </source>
</evidence>
<name>A0ABZ2C1T4_9PROT</name>
<evidence type="ECO:0000256" key="3">
    <source>
        <dbReference type="ARBA" id="ARBA00006936"/>
    </source>
</evidence>
<sequence length="955" mass="106775">MEQSHPQPIDASTFLVGDNAIYVAQLYAKYLEEPTSVSLEWRHYFSSLGDEATSILADAWGPSWAKRTIIKTPQSETKSQALNGGDSRQAAEDSIRALMLIRAYRACGHMKADLDPLKLTPVKNHPELDPASYGFKPEDWDHPIYIHDVLGMNTPTLRQIIQKLESVYCRYVGVEFIHIQDPEKKQWVQSHIEGEGEKPGSIQDRYAPETQKTILKEVTEAESFEQFLHVKFPAAKRFGLDGGESLIPGILSALKTSAKLGVKETVLGMAHRGRLNVLVNIMGKPMRSIFSQFQGASSNPDDVQGSGDVKYHLGTSSDRDFDGHMMHLSLTANPSHLEAVDPVVLGKVRAKQNQLNDRDHKQVMGILLHGDAAFAGQGLVAETLSLSELHGYRTGGTIHIVVNNQIGFTTSPVNARSSSYSTDIAMMIQAPIFHVNGDHPEAVARVMEFAAQYRHKFGSDVVVDMICYRRFGHNEADEPAFTQPLMYKAISEHSTTRNIYAQVLVKKGNLTDEDVIKIKAGVDQHLADEFEAATHYKPTKADWLEGRWKGFSSTADHDMVVDTGLSKDMLLNIGKALTTVPQNFNLNPKLKRFLSQRRDAIERGKNIDWSAGEALAFAGLLLEGNRVRLSGQDVGRGTFTQRHAILRDQVTEEKYLPLNHISESQSHFEVIDSPLSEAAVLGFELGYTLAEPHALVMWEAQFGDFANGAQVIVDQFISSGESKWLRMSGLVMLLPHGYEGQGPEHSSARLERYLQLCAEDNMQVANCTTPANYFHILRRQMHRPFRKPLIMMTPKSLLRHKDAVSTLKDFELGSHFLAVIPETGKIAANNKINRVVICSGKVYYDLLARREESNTQDVAILRLEQFYPFPGKLLEAELKKYPNAEVIWCQEEPENMGAWTFLDRRLESVLMKTKNKNTRPLYAGRKEAASTATGLLSRHKTEQDHVVNTALGLTK</sequence>
<comment type="similarity">
    <text evidence="3">Belongs to the alpha-ketoglutarate dehydrogenase family.</text>
</comment>